<proteinExistence type="predicted"/>
<accession>A0ABX8CH74</accession>
<name>A0ABX8CH74_9NOCA</name>
<evidence type="ECO:0000256" key="1">
    <source>
        <dbReference type="SAM" id="MobiDB-lite"/>
    </source>
</evidence>
<sequence length="378" mass="40748">MHGPVPWPGGGSPLPDTPDGPREFLNSIVLDGIRTHHFAVASESPPATTLISAVTEAVTAGDPAVTAALHDRLAECRALDVADDLVRELRELDLPAESLRTLARDLTEFGTRRDAVALGIVMLGVSGDARDRDLLLLLGGLEDLTLYCAVALANTQPDRDPALHELAQRVDGWGRIHVVERLKGTQDPTIKAWLLRGGFRNGVLNEYLAHLAATTGGLHDALLAPDVDAELLDGTADILIALACTGGPASDITDYPDALPVIARFGELLADAAPTLTLISAARSLQRLLTEPPSEPEWPRPRYRTTAPPVFGATRTPRLVRPCPIRIEQPHRRIHVQPCPELLRSRRHRRLSIGHGTYSAASTVPVRLVVGGRARTRS</sequence>
<protein>
    <submittedName>
        <fullName evidence="2">Uncharacterized protein</fullName>
    </submittedName>
</protein>
<dbReference type="EMBL" id="CP074371">
    <property type="protein sequence ID" value="QVI18631.1"/>
    <property type="molecule type" value="Genomic_DNA"/>
</dbReference>
<gene>
    <name evidence="2" type="ORF">KHQ06_18840</name>
</gene>
<dbReference type="Proteomes" id="UP000683310">
    <property type="component" value="Chromosome"/>
</dbReference>
<feature type="region of interest" description="Disordered" evidence="1">
    <location>
        <begin position="290"/>
        <end position="311"/>
    </location>
</feature>
<feature type="region of interest" description="Disordered" evidence="1">
    <location>
        <begin position="1"/>
        <end position="21"/>
    </location>
</feature>
<evidence type="ECO:0000313" key="2">
    <source>
        <dbReference type="EMBL" id="QVI18631.1"/>
    </source>
</evidence>
<organism evidence="2 3">
    <name type="scientific">Nocardia tengchongensis</name>
    <dbReference type="NCBI Taxonomy" id="2055889"/>
    <lineage>
        <taxon>Bacteria</taxon>
        <taxon>Bacillati</taxon>
        <taxon>Actinomycetota</taxon>
        <taxon>Actinomycetes</taxon>
        <taxon>Mycobacteriales</taxon>
        <taxon>Nocardiaceae</taxon>
        <taxon>Nocardia</taxon>
    </lineage>
</organism>
<reference evidence="2 3" key="1">
    <citation type="submission" date="2021-04" db="EMBL/GenBank/DDBJ databases">
        <title>Nocardia tengchongensis.</title>
        <authorList>
            <person name="Zhuang k."/>
            <person name="Ran Y."/>
            <person name="Li W."/>
        </authorList>
    </citation>
    <scope>NUCLEOTIDE SEQUENCE [LARGE SCALE GENOMIC DNA]</scope>
    <source>
        <strain evidence="2 3">CFH S0057</strain>
    </source>
</reference>
<keyword evidence="3" id="KW-1185">Reference proteome</keyword>
<evidence type="ECO:0000313" key="3">
    <source>
        <dbReference type="Proteomes" id="UP000683310"/>
    </source>
</evidence>